<evidence type="ECO:0000256" key="1">
    <source>
        <dbReference type="SAM" id="MobiDB-lite"/>
    </source>
</evidence>
<dbReference type="OrthoDB" id="5824332at2759"/>
<accession>A0A9P1N2C5</accession>
<keyword evidence="3" id="KW-1185">Reference proteome</keyword>
<dbReference type="AlphaFoldDB" id="A0A9P1N2C5"/>
<evidence type="ECO:0000313" key="3">
    <source>
        <dbReference type="Proteomes" id="UP001152747"/>
    </source>
</evidence>
<proteinExistence type="predicted"/>
<name>A0A9P1N2C5_9PELO</name>
<sequence>MYPQSNQCLTIEHQGADARSIRLPSIQSLLNPIVSSAVFSKMTGLKRSATINETTRTRRHKFALKYDLNNNSEQNQKRDSESPSASPDSAPNETFVWDWPFSSDGIAPGAYTPEKFVVCLPFNKGGTGEKNGTTKKFEKIAESDFSWSMGLSRDAELGSTCFWRLEIEIMRNLNSIVLIASRDISRYYENTKRLKRVRKIYRLPDYYDVSTVTTTMYDWAVLVEAQKKSINRPIMRRASTFT</sequence>
<comment type="caution">
    <text evidence="2">The sequence shown here is derived from an EMBL/GenBank/DDBJ whole genome shotgun (WGS) entry which is preliminary data.</text>
</comment>
<gene>
    <name evidence="2" type="ORF">CAMP_LOCUS7907</name>
</gene>
<feature type="region of interest" description="Disordered" evidence="1">
    <location>
        <begin position="65"/>
        <end position="90"/>
    </location>
</feature>
<reference evidence="2" key="1">
    <citation type="submission" date="2022-11" db="EMBL/GenBank/DDBJ databases">
        <authorList>
            <person name="Kikuchi T."/>
        </authorList>
    </citation>
    <scope>NUCLEOTIDE SEQUENCE</scope>
    <source>
        <strain evidence="2">PS1010</strain>
    </source>
</reference>
<dbReference type="EMBL" id="CANHGI010000003">
    <property type="protein sequence ID" value="CAI5445270.1"/>
    <property type="molecule type" value="Genomic_DNA"/>
</dbReference>
<evidence type="ECO:0000313" key="2">
    <source>
        <dbReference type="EMBL" id="CAI5445270.1"/>
    </source>
</evidence>
<organism evidence="2 3">
    <name type="scientific">Caenorhabditis angaria</name>
    <dbReference type="NCBI Taxonomy" id="860376"/>
    <lineage>
        <taxon>Eukaryota</taxon>
        <taxon>Metazoa</taxon>
        <taxon>Ecdysozoa</taxon>
        <taxon>Nematoda</taxon>
        <taxon>Chromadorea</taxon>
        <taxon>Rhabditida</taxon>
        <taxon>Rhabditina</taxon>
        <taxon>Rhabditomorpha</taxon>
        <taxon>Rhabditoidea</taxon>
        <taxon>Rhabditidae</taxon>
        <taxon>Peloderinae</taxon>
        <taxon>Caenorhabditis</taxon>
    </lineage>
</organism>
<protein>
    <submittedName>
        <fullName evidence="2">Uncharacterized protein</fullName>
    </submittedName>
</protein>
<dbReference type="Proteomes" id="UP001152747">
    <property type="component" value="Unassembled WGS sequence"/>
</dbReference>